<dbReference type="Proteomes" id="UP000789595">
    <property type="component" value="Unassembled WGS sequence"/>
</dbReference>
<organism evidence="1 2">
    <name type="scientific">Pelagomonas calceolata</name>
    <dbReference type="NCBI Taxonomy" id="35677"/>
    <lineage>
        <taxon>Eukaryota</taxon>
        <taxon>Sar</taxon>
        <taxon>Stramenopiles</taxon>
        <taxon>Ochrophyta</taxon>
        <taxon>Pelagophyceae</taxon>
        <taxon>Pelagomonadales</taxon>
        <taxon>Pelagomonadaceae</taxon>
        <taxon>Pelagomonas</taxon>
    </lineage>
</organism>
<protein>
    <submittedName>
        <fullName evidence="1">Uncharacterized protein</fullName>
    </submittedName>
</protein>
<evidence type="ECO:0000313" key="1">
    <source>
        <dbReference type="EMBL" id="CAH0371610.1"/>
    </source>
</evidence>
<accession>A0A8J2WK46</accession>
<evidence type="ECO:0000313" key="2">
    <source>
        <dbReference type="Proteomes" id="UP000789595"/>
    </source>
</evidence>
<comment type="caution">
    <text evidence="1">The sequence shown here is derived from an EMBL/GenBank/DDBJ whole genome shotgun (WGS) entry which is preliminary data.</text>
</comment>
<dbReference type="AlphaFoldDB" id="A0A8J2WK46"/>
<name>A0A8J2WK46_9STRA</name>
<keyword evidence="2" id="KW-1185">Reference proteome</keyword>
<sequence>MYKFSSQQYYFHNLKPDAGVVERLHAGRVAVLPPRGLLAGRAADALELLAGAFGDGARRARQPGRLRADRANLRARGAAGRDGLVARVGVDLHGLVRRERRGGLRGGDGLILRRAQEFLRQGPDPQALEALDLGVARRDGPSERPRDGLAPRDVGLRRGARLRRRGLLGGQCLLRRRELRLRRAQFCHQRQAALLRGRLVLGRAELDAREVRAEVVDLLLEALDDALPGRLDFRELELVRALRRREVVGGLAQAVREAPDGLLQRRLLVRDREQLLLQLGHLRPLERGDRRRDAVDLAVHVGRLGGQRRHGRSRGQAERDE</sequence>
<reference evidence="1" key="1">
    <citation type="submission" date="2021-11" db="EMBL/GenBank/DDBJ databases">
        <authorList>
            <consortium name="Genoscope - CEA"/>
            <person name="William W."/>
        </authorList>
    </citation>
    <scope>NUCLEOTIDE SEQUENCE</scope>
</reference>
<dbReference type="EMBL" id="CAKKNE010000003">
    <property type="protein sequence ID" value="CAH0371610.1"/>
    <property type="molecule type" value="Genomic_DNA"/>
</dbReference>
<proteinExistence type="predicted"/>
<gene>
    <name evidence="1" type="ORF">PECAL_3P15600</name>
</gene>